<feature type="transmembrane region" description="Helical" evidence="1">
    <location>
        <begin position="246"/>
        <end position="266"/>
    </location>
</feature>
<evidence type="ECO:0000313" key="3">
    <source>
        <dbReference type="Proteomes" id="UP000499080"/>
    </source>
</evidence>
<keyword evidence="3" id="KW-1185">Reference proteome</keyword>
<dbReference type="AlphaFoldDB" id="A0A4Y2APW2"/>
<accession>A0A4Y2APW2</accession>
<proteinExistence type="predicted"/>
<evidence type="ECO:0000256" key="1">
    <source>
        <dbReference type="SAM" id="Phobius"/>
    </source>
</evidence>
<keyword evidence="1" id="KW-1133">Transmembrane helix</keyword>
<dbReference type="EMBL" id="BGPR01000025">
    <property type="protein sequence ID" value="GBL81547.1"/>
    <property type="molecule type" value="Genomic_DNA"/>
</dbReference>
<protein>
    <submittedName>
        <fullName evidence="2">Uncharacterized protein</fullName>
    </submittedName>
</protein>
<reference evidence="2 3" key="1">
    <citation type="journal article" date="2019" name="Sci. Rep.">
        <title>Orb-weaving spider Araneus ventricosus genome elucidates the spidroin gene catalogue.</title>
        <authorList>
            <person name="Kono N."/>
            <person name="Nakamura H."/>
            <person name="Ohtoshi R."/>
            <person name="Moran D.A.P."/>
            <person name="Shinohara A."/>
            <person name="Yoshida Y."/>
            <person name="Fujiwara M."/>
            <person name="Mori M."/>
            <person name="Tomita M."/>
            <person name="Arakawa K."/>
        </authorList>
    </citation>
    <scope>NUCLEOTIDE SEQUENCE [LARGE SCALE GENOMIC DNA]</scope>
</reference>
<evidence type="ECO:0000313" key="2">
    <source>
        <dbReference type="EMBL" id="GBL81547.1"/>
    </source>
</evidence>
<organism evidence="2 3">
    <name type="scientific">Araneus ventricosus</name>
    <name type="common">Orbweaver spider</name>
    <name type="synonym">Epeira ventricosa</name>
    <dbReference type="NCBI Taxonomy" id="182803"/>
    <lineage>
        <taxon>Eukaryota</taxon>
        <taxon>Metazoa</taxon>
        <taxon>Ecdysozoa</taxon>
        <taxon>Arthropoda</taxon>
        <taxon>Chelicerata</taxon>
        <taxon>Arachnida</taxon>
        <taxon>Araneae</taxon>
        <taxon>Araneomorphae</taxon>
        <taxon>Entelegynae</taxon>
        <taxon>Araneoidea</taxon>
        <taxon>Araneidae</taxon>
        <taxon>Araneus</taxon>
    </lineage>
</organism>
<name>A0A4Y2APW2_ARAVE</name>
<dbReference type="Proteomes" id="UP000499080">
    <property type="component" value="Unassembled WGS sequence"/>
</dbReference>
<keyword evidence="1" id="KW-0472">Membrane</keyword>
<comment type="caution">
    <text evidence="2">The sequence shown here is derived from an EMBL/GenBank/DDBJ whole genome shotgun (WGS) entry which is preliminary data.</text>
</comment>
<keyword evidence="1" id="KW-0812">Transmembrane</keyword>
<sequence length="268" mass="30542">MNAKESTYLIGILLKSDGFKFQNDSWTQDDGVVIGSVVCSSLSILCNEFRQLIFAKVTFVPQNFQFLSKNGWPIEKSEEGSIEISHLLQSGTVTIQKCFDLPKLGIKWADGNWIGFTFVNFNSYLTDIRVKIHEDLGDKLQGSDFEFFTRNECPVSRAQEYQLSVWDICNQNFCILNKLSDSKKLETFTNQNHRSRKRPSRLNNKALIKKKSLVKNDNPNSILISYVHCEATMHARNLKAELQNMGLDSVFLVNILNIFILVLSILGC</sequence>
<gene>
    <name evidence="2" type="ORF">AVEN_143793_1</name>
</gene>
<dbReference type="OrthoDB" id="6437531at2759"/>